<name>A0A2W7IPD9_9FLAO</name>
<evidence type="ECO:0000313" key="3">
    <source>
        <dbReference type="Proteomes" id="UP000249542"/>
    </source>
</evidence>
<evidence type="ECO:0000256" key="1">
    <source>
        <dbReference type="SAM" id="SignalP"/>
    </source>
</evidence>
<reference evidence="2 3" key="1">
    <citation type="submission" date="2018-06" db="EMBL/GenBank/DDBJ databases">
        <title>Genomic Encyclopedia of Archaeal and Bacterial Type Strains, Phase II (KMG-II): from individual species to whole genera.</title>
        <authorList>
            <person name="Goeker M."/>
        </authorList>
    </citation>
    <scope>NUCLEOTIDE SEQUENCE [LARGE SCALE GENOMIC DNA]</scope>
    <source>
        <strain evidence="2 3">DSM 15361</strain>
    </source>
</reference>
<dbReference type="RefSeq" id="WP_111540896.1">
    <property type="nucleotide sequence ID" value="NZ_QKYV01000004.1"/>
</dbReference>
<gene>
    <name evidence="2" type="ORF">LX95_01576</name>
</gene>
<dbReference type="EMBL" id="QKYV01000004">
    <property type="protein sequence ID" value="PZW40513.1"/>
    <property type="molecule type" value="Genomic_DNA"/>
</dbReference>
<dbReference type="AlphaFoldDB" id="A0A2W7IPD9"/>
<feature type="signal peptide" evidence="1">
    <location>
        <begin position="1"/>
        <end position="21"/>
    </location>
</feature>
<comment type="caution">
    <text evidence="2">The sequence shown here is derived from an EMBL/GenBank/DDBJ whole genome shotgun (WGS) entry which is preliminary data.</text>
</comment>
<evidence type="ECO:0000313" key="2">
    <source>
        <dbReference type="EMBL" id="PZW40513.1"/>
    </source>
</evidence>
<feature type="chain" id="PRO_5016164695" evidence="1">
    <location>
        <begin position="22"/>
        <end position="183"/>
    </location>
</feature>
<dbReference type="PROSITE" id="PS51257">
    <property type="entry name" value="PROKAR_LIPOPROTEIN"/>
    <property type="match status" value="1"/>
</dbReference>
<keyword evidence="1" id="KW-0732">Signal</keyword>
<protein>
    <submittedName>
        <fullName evidence="2">Uncharacterized protein</fullName>
    </submittedName>
</protein>
<keyword evidence="3" id="KW-1185">Reference proteome</keyword>
<dbReference type="Proteomes" id="UP000249542">
    <property type="component" value="Unassembled WGS sequence"/>
</dbReference>
<organism evidence="2 3">
    <name type="scientific">Mesonia algae</name>
    <dbReference type="NCBI Taxonomy" id="213248"/>
    <lineage>
        <taxon>Bacteria</taxon>
        <taxon>Pseudomonadati</taxon>
        <taxon>Bacteroidota</taxon>
        <taxon>Flavobacteriia</taxon>
        <taxon>Flavobacteriales</taxon>
        <taxon>Flavobacteriaceae</taxon>
        <taxon>Mesonia</taxon>
    </lineage>
</organism>
<sequence length="183" mass="20633">MKKIFSLLPVFLMTIFLTSCSDDDDVVDRLRTISDVPASAEVSVDYLPINIFEIPVETDLDLRQLIEDELGTDEALNQVKEIELDDMDIVLMSADDQENFDFVNSVTLGVRTDDLDYKEVAFLDEIPSGATTLDLNTIDDVFIDDYAKSESLKLVIQFESTEDATNLNLNMEMEFDAKLDPSL</sequence>
<accession>A0A2W7IPD9</accession>
<proteinExistence type="predicted"/>